<dbReference type="eggNOG" id="COG1804">
    <property type="taxonomic scope" value="Bacteria"/>
</dbReference>
<dbReference type="Gene3D" id="3.30.1540.10">
    <property type="entry name" value="formyl-coa transferase, domain 3"/>
    <property type="match status" value="1"/>
</dbReference>
<gene>
    <name evidence="2" type="ORF">ABI_44900</name>
</gene>
<dbReference type="InterPro" id="IPR023606">
    <property type="entry name" value="CoA-Trfase_III_dom_1_sf"/>
</dbReference>
<dbReference type="OrthoDB" id="7488526at2"/>
<keyword evidence="3" id="KW-1185">Reference proteome</keyword>
<dbReference type="RefSeq" id="WP_006275264.1">
    <property type="nucleotide sequence ID" value="NZ_GL883080.1"/>
</dbReference>
<keyword evidence="1 2" id="KW-0808">Transferase</keyword>
<dbReference type="EMBL" id="GL883080">
    <property type="protein sequence ID" value="EGF90063.1"/>
    <property type="molecule type" value="Genomic_DNA"/>
</dbReference>
<organism evidence="2 3">
    <name type="scientific">Asticcacaulis biprosthecium C19</name>
    <dbReference type="NCBI Taxonomy" id="715226"/>
    <lineage>
        <taxon>Bacteria</taxon>
        <taxon>Pseudomonadati</taxon>
        <taxon>Pseudomonadota</taxon>
        <taxon>Alphaproteobacteria</taxon>
        <taxon>Caulobacterales</taxon>
        <taxon>Caulobacteraceae</taxon>
        <taxon>Asticcacaulis</taxon>
    </lineage>
</organism>
<evidence type="ECO:0000313" key="3">
    <source>
        <dbReference type="Proteomes" id="UP000006512"/>
    </source>
</evidence>
<dbReference type="Pfam" id="PF02515">
    <property type="entry name" value="CoA_transf_3"/>
    <property type="match status" value="1"/>
</dbReference>
<dbReference type="Proteomes" id="UP000006512">
    <property type="component" value="Unassembled WGS sequence"/>
</dbReference>
<accession>F4QTJ3</accession>
<dbReference type="InterPro" id="IPR003673">
    <property type="entry name" value="CoA-Trfase_fam_III"/>
</dbReference>
<evidence type="ECO:0000313" key="2">
    <source>
        <dbReference type="EMBL" id="EGF90063.1"/>
    </source>
</evidence>
<dbReference type="Gene3D" id="3.40.50.10540">
    <property type="entry name" value="Crotonobetainyl-coa:carnitine coa-transferase, domain 1"/>
    <property type="match status" value="1"/>
</dbReference>
<dbReference type="AlphaFoldDB" id="F4QTJ3"/>
<dbReference type="InterPro" id="IPR044855">
    <property type="entry name" value="CoA-Trfase_III_dom3_sf"/>
</dbReference>
<dbReference type="PANTHER" id="PTHR48207:SF3">
    <property type="entry name" value="SUCCINATE--HYDROXYMETHYLGLUTARATE COA-TRANSFERASE"/>
    <property type="match status" value="1"/>
</dbReference>
<dbReference type="GO" id="GO:0008410">
    <property type="term" value="F:CoA-transferase activity"/>
    <property type="evidence" value="ECO:0007669"/>
    <property type="project" value="TreeGrafter"/>
</dbReference>
<dbReference type="PANTHER" id="PTHR48207">
    <property type="entry name" value="SUCCINATE--HYDROXYMETHYLGLUTARATE COA-TRANSFERASE"/>
    <property type="match status" value="1"/>
</dbReference>
<proteinExistence type="predicted"/>
<name>F4QTJ3_9CAUL</name>
<evidence type="ECO:0000256" key="1">
    <source>
        <dbReference type="ARBA" id="ARBA00022679"/>
    </source>
</evidence>
<dbReference type="STRING" id="715226.ABI_44900"/>
<dbReference type="InterPro" id="IPR050483">
    <property type="entry name" value="CoA-transferase_III_domain"/>
</dbReference>
<reference evidence="3" key="1">
    <citation type="submission" date="2011-03" db="EMBL/GenBank/DDBJ databases">
        <title>Draft genome sequence of Brevundimonas diminuta.</title>
        <authorList>
            <person name="Brown P.J.B."/>
            <person name="Buechlein A."/>
            <person name="Hemmerich C."/>
            <person name="Brun Y.V."/>
        </authorList>
    </citation>
    <scope>NUCLEOTIDE SEQUENCE [LARGE SCALE GENOMIC DNA]</scope>
    <source>
        <strain evidence="3">C19</strain>
    </source>
</reference>
<sequence>MSQPLAGIVVADFSHVMAGPYASYLLRLLGAEVIKIETPGRGDAMRYYGADRRYDGMAPAFIAVNAGKKSITLDLKDADQLEAARRLIKRSHVVLENFRPGVMERLGLGYAAVKAFNPDIVYCSVSGYGQSGPLRDWPAIDNIVQATSGMMSLGGDPGDPPIRVGFPAVDTLTGQTAAFAIMAALMRQARGEGGDFIDVAMFDATLAFMTSAVTPYLVTGTPLVRTGNTGYSGQPTAALFEAGDGRQISLGVVQENQFKSLAKHIGREDWLSDPRYATPDLRRAHAQALQAELAEALRTKPAAQWEAEMSAAGIPCGMVRGVDEAAALPHLAERDALLPVTVPGIPGGEQVHVVNAGFRMAVDGPFVASAPPRLGEHTEEIMRWLGYGADEIAALTGAGRAA</sequence>
<dbReference type="HOGENOM" id="CLU_033975_2_1_5"/>
<dbReference type="SUPFAM" id="SSF89796">
    <property type="entry name" value="CoA-transferase family III (CaiB/BaiF)"/>
    <property type="match status" value="1"/>
</dbReference>
<protein>
    <submittedName>
        <fullName evidence="2">CoA-transferase family III family protein</fullName>
    </submittedName>
</protein>